<protein>
    <submittedName>
        <fullName evidence="2">Uncharacterized protein</fullName>
    </submittedName>
</protein>
<dbReference type="AlphaFoldDB" id="A2SCS6"/>
<keyword evidence="3" id="KW-1185">Reference proteome</keyword>
<evidence type="ECO:0000256" key="1">
    <source>
        <dbReference type="SAM" id="MobiDB-lite"/>
    </source>
</evidence>
<evidence type="ECO:0000313" key="3">
    <source>
        <dbReference type="Proteomes" id="UP000000366"/>
    </source>
</evidence>
<gene>
    <name evidence="2" type="ordered locus">Mpe_A0403</name>
</gene>
<name>A2SCS6_METPP</name>
<sequence length="82" mass="9054">MVSIQAGVPLRIEEGMTMDTVFSGGHCTVAASFLPEADAVYESEFITDARRCRLRRRLDPDGARMPEPSAKPDTPIHCEFSL</sequence>
<reference evidence="2 3" key="1">
    <citation type="journal article" date="2007" name="J. Bacteriol.">
        <title>Whole-genome analysis of the methyl tert-butyl ether-degrading beta-proteobacterium Methylibium petroleiphilum PM1.</title>
        <authorList>
            <person name="Kane S.R."/>
            <person name="Chakicherla A.Y."/>
            <person name="Chain P.S.G."/>
            <person name="Schmidt R."/>
            <person name="Shin M.W."/>
            <person name="Legler T.C."/>
            <person name="Scow K.M."/>
            <person name="Larimer F.W."/>
            <person name="Lucas S.M."/>
            <person name="Richardson P.M."/>
            <person name="Hristova K.R."/>
        </authorList>
    </citation>
    <scope>NUCLEOTIDE SEQUENCE [LARGE SCALE GENOMIC DNA]</scope>
    <source>
        <strain evidence="3">ATCC BAA-1232 / LMG 22953 / PM1</strain>
    </source>
</reference>
<dbReference type="STRING" id="420662.Mpe_A0403"/>
<dbReference type="Proteomes" id="UP000000366">
    <property type="component" value="Chromosome"/>
</dbReference>
<accession>A2SCS6</accession>
<organism evidence="2 3">
    <name type="scientific">Methylibium petroleiphilum (strain ATCC BAA-1232 / LMG 22953 / PM1)</name>
    <dbReference type="NCBI Taxonomy" id="420662"/>
    <lineage>
        <taxon>Bacteria</taxon>
        <taxon>Pseudomonadati</taxon>
        <taxon>Pseudomonadota</taxon>
        <taxon>Betaproteobacteria</taxon>
        <taxon>Burkholderiales</taxon>
        <taxon>Sphaerotilaceae</taxon>
        <taxon>Methylibium</taxon>
    </lineage>
</organism>
<feature type="region of interest" description="Disordered" evidence="1">
    <location>
        <begin position="59"/>
        <end position="82"/>
    </location>
</feature>
<dbReference type="EMBL" id="CP000555">
    <property type="protein sequence ID" value="ABM93365.1"/>
    <property type="molecule type" value="Genomic_DNA"/>
</dbReference>
<proteinExistence type="predicted"/>
<evidence type="ECO:0000313" key="2">
    <source>
        <dbReference type="EMBL" id="ABM93365.1"/>
    </source>
</evidence>
<dbReference type="HOGENOM" id="CLU_2554397_0_0_4"/>
<dbReference type="KEGG" id="mpt:Mpe_A0403"/>